<organism evidence="2 3">
    <name type="scientific">Archangium gephyra</name>
    <dbReference type="NCBI Taxonomy" id="48"/>
    <lineage>
        <taxon>Bacteria</taxon>
        <taxon>Pseudomonadati</taxon>
        <taxon>Myxococcota</taxon>
        <taxon>Myxococcia</taxon>
        <taxon>Myxococcales</taxon>
        <taxon>Cystobacterineae</taxon>
        <taxon>Archangiaceae</taxon>
        <taxon>Archangium</taxon>
    </lineage>
</organism>
<feature type="region of interest" description="Disordered" evidence="1">
    <location>
        <begin position="1"/>
        <end position="21"/>
    </location>
</feature>
<proteinExistence type="predicted"/>
<name>A0AAC8QCE9_9BACT</name>
<evidence type="ECO:0000313" key="2">
    <source>
        <dbReference type="EMBL" id="AKJ04871.1"/>
    </source>
</evidence>
<gene>
    <name evidence="2" type="ORF">AA314_06497</name>
</gene>
<dbReference type="Proteomes" id="UP000035579">
    <property type="component" value="Chromosome"/>
</dbReference>
<dbReference type="KEGG" id="age:AA314_06497"/>
<protein>
    <submittedName>
        <fullName evidence="2">Uncharacterized protein</fullName>
    </submittedName>
</protein>
<dbReference type="EMBL" id="CP011509">
    <property type="protein sequence ID" value="AKJ04871.1"/>
    <property type="molecule type" value="Genomic_DNA"/>
</dbReference>
<accession>A0AAC8QCE9</accession>
<evidence type="ECO:0000313" key="3">
    <source>
        <dbReference type="Proteomes" id="UP000035579"/>
    </source>
</evidence>
<sequence length="125" mass="12950">MGNDDAEEGLRRPRAGSGVTVHHLGGRCAVPVRARVREGGRHDAHAPQASHSPPHCHPPHPMTHSVSLPVAGPIWEEAARGACDRALRRVDETPGLSVCSAGEAVGLVPPPLSAPETGPPTALRG</sequence>
<feature type="region of interest" description="Disordered" evidence="1">
    <location>
        <begin position="37"/>
        <end position="67"/>
    </location>
</feature>
<dbReference type="AlphaFoldDB" id="A0AAC8QCE9"/>
<reference evidence="2 3" key="1">
    <citation type="submission" date="2015-05" db="EMBL/GenBank/DDBJ databases">
        <title>Genome assembly of Archangium gephyra DSM 2261.</title>
        <authorList>
            <person name="Sharma G."/>
            <person name="Subramanian S."/>
        </authorList>
    </citation>
    <scope>NUCLEOTIDE SEQUENCE [LARGE SCALE GENOMIC DNA]</scope>
    <source>
        <strain evidence="2 3">DSM 2261</strain>
    </source>
</reference>
<evidence type="ECO:0000256" key="1">
    <source>
        <dbReference type="SAM" id="MobiDB-lite"/>
    </source>
</evidence>